<dbReference type="EMBL" id="BDIP01005074">
    <property type="protein sequence ID" value="GCA63796.1"/>
    <property type="molecule type" value="Genomic_DNA"/>
</dbReference>
<organism evidence="2 3">
    <name type="scientific">Kipferlia bialata</name>
    <dbReference type="NCBI Taxonomy" id="797122"/>
    <lineage>
        <taxon>Eukaryota</taxon>
        <taxon>Metamonada</taxon>
        <taxon>Carpediemonas-like organisms</taxon>
        <taxon>Kipferlia</taxon>
    </lineage>
</organism>
<dbReference type="Proteomes" id="UP000265618">
    <property type="component" value="Unassembled WGS sequence"/>
</dbReference>
<accession>A0A391NUY1</accession>
<name>A0A391NUY1_9EUKA</name>
<evidence type="ECO:0000313" key="2">
    <source>
        <dbReference type="EMBL" id="GCA63796.1"/>
    </source>
</evidence>
<protein>
    <submittedName>
        <fullName evidence="2">Uncharacterized protein</fullName>
    </submittedName>
</protein>
<evidence type="ECO:0000313" key="3">
    <source>
        <dbReference type="Proteomes" id="UP000265618"/>
    </source>
</evidence>
<feature type="region of interest" description="Disordered" evidence="1">
    <location>
        <begin position="49"/>
        <end position="71"/>
    </location>
</feature>
<reference evidence="2 3" key="1">
    <citation type="journal article" date="2018" name="PLoS ONE">
        <title>The draft genome of Kipferlia bialata reveals reductive genome evolution in fornicate parasites.</title>
        <authorList>
            <person name="Tanifuji G."/>
            <person name="Takabayashi S."/>
            <person name="Kume K."/>
            <person name="Takagi M."/>
            <person name="Nakayama T."/>
            <person name="Kamikawa R."/>
            <person name="Inagaki Y."/>
            <person name="Hashimoto T."/>
        </authorList>
    </citation>
    <scope>NUCLEOTIDE SEQUENCE [LARGE SCALE GENOMIC DNA]</scope>
    <source>
        <strain evidence="2">NY0173</strain>
    </source>
</reference>
<feature type="non-terminal residue" evidence="2">
    <location>
        <position position="1"/>
    </location>
</feature>
<comment type="caution">
    <text evidence="2">The sequence shown here is derived from an EMBL/GenBank/DDBJ whole genome shotgun (WGS) entry which is preliminary data.</text>
</comment>
<keyword evidence="3" id="KW-1185">Reference proteome</keyword>
<gene>
    <name evidence="2" type="ORF">KIPB_011939</name>
</gene>
<sequence>EYQYHTNHFRSKELAQQAMLMGTSQTDAMQGLGDTTMERMSAAQKAALHQRATGQRERCTGRKAAFTPPGL</sequence>
<dbReference type="AlphaFoldDB" id="A0A391NUY1"/>
<proteinExistence type="predicted"/>
<evidence type="ECO:0000256" key="1">
    <source>
        <dbReference type="SAM" id="MobiDB-lite"/>
    </source>
</evidence>